<dbReference type="GO" id="GO:0044547">
    <property type="term" value="F:DNA topoisomerase binding"/>
    <property type="evidence" value="ECO:0007669"/>
    <property type="project" value="TreeGrafter"/>
</dbReference>
<dbReference type="GO" id="GO:0006303">
    <property type="term" value="P:double-strand break repair via nonhomologous end joining"/>
    <property type="evidence" value="ECO:0007669"/>
    <property type="project" value="TreeGrafter"/>
</dbReference>
<dbReference type="GO" id="GO:0000014">
    <property type="term" value="F:single-stranded DNA endodeoxyribonuclease activity"/>
    <property type="evidence" value="ECO:0007669"/>
    <property type="project" value="TreeGrafter"/>
</dbReference>
<dbReference type="GO" id="GO:0015074">
    <property type="term" value="P:DNA integration"/>
    <property type="evidence" value="ECO:0007669"/>
    <property type="project" value="TreeGrafter"/>
</dbReference>
<dbReference type="GO" id="GO:0000729">
    <property type="term" value="P:DNA double-strand break processing"/>
    <property type="evidence" value="ECO:0007669"/>
    <property type="project" value="TreeGrafter"/>
</dbReference>
<sequence>MIKDSLQRFYVSQRAFHAAVSCDCCLRARGLAGPSKRRSRFDLVSSLPARPVAAGALPHFRSDAAFKFDIVCLPSWGPTNAAFTGAGSPLQHLGWGPKVMLCVWWDWKGIIHDELLPPGSTIDSELYYEQLMRLKQVVEGKRPELIYKRGVVFHHDNARPYTSLATQQKLREFCWEVLMYPPYSPDLTPSDFHLFRSLQNSLGSVSTKLHVIMQVSTFCATPVTSSAKKAGILNTHSHNYGRCEELRQEYLYVIKSGIKRSLPMNPR</sequence>
<dbReference type="AlphaFoldDB" id="A0A8S4S9B3"/>
<dbReference type="GO" id="GO:0042800">
    <property type="term" value="F:histone H3K4 methyltransferase activity"/>
    <property type="evidence" value="ECO:0007669"/>
    <property type="project" value="TreeGrafter"/>
</dbReference>
<dbReference type="GO" id="GO:0031297">
    <property type="term" value="P:replication fork processing"/>
    <property type="evidence" value="ECO:0007669"/>
    <property type="project" value="TreeGrafter"/>
</dbReference>
<protein>
    <submittedName>
        <fullName evidence="1">Jg7678 protein</fullName>
    </submittedName>
</protein>
<dbReference type="GO" id="GO:0003690">
    <property type="term" value="F:double-stranded DNA binding"/>
    <property type="evidence" value="ECO:0007669"/>
    <property type="project" value="TreeGrafter"/>
</dbReference>
<dbReference type="Pfam" id="PF01359">
    <property type="entry name" value="Transposase_1"/>
    <property type="match status" value="1"/>
</dbReference>
<dbReference type="GO" id="GO:0005634">
    <property type="term" value="C:nucleus"/>
    <property type="evidence" value="ECO:0007669"/>
    <property type="project" value="TreeGrafter"/>
</dbReference>
<dbReference type="EMBL" id="CAKXAJ010025832">
    <property type="protein sequence ID" value="CAH2244527.1"/>
    <property type="molecule type" value="Genomic_DNA"/>
</dbReference>
<dbReference type="GO" id="GO:0035861">
    <property type="term" value="C:site of double-strand break"/>
    <property type="evidence" value="ECO:0007669"/>
    <property type="project" value="TreeGrafter"/>
</dbReference>
<accession>A0A8S4S9B3</accession>
<dbReference type="GO" id="GO:0003697">
    <property type="term" value="F:single-stranded DNA binding"/>
    <property type="evidence" value="ECO:0007669"/>
    <property type="project" value="TreeGrafter"/>
</dbReference>
<dbReference type="InterPro" id="IPR001888">
    <property type="entry name" value="Transposase_1"/>
</dbReference>
<dbReference type="OrthoDB" id="616263at2759"/>
<evidence type="ECO:0000313" key="2">
    <source>
        <dbReference type="Proteomes" id="UP000838756"/>
    </source>
</evidence>
<dbReference type="PANTHER" id="PTHR46060:SF2">
    <property type="entry name" value="HISTONE-LYSINE N-METHYLTRANSFERASE SETMAR"/>
    <property type="match status" value="1"/>
</dbReference>
<dbReference type="InterPro" id="IPR052709">
    <property type="entry name" value="Transposase-MT_Hybrid"/>
</dbReference>
<dbReference type="GO" id="GO:0046975">
    <property type="term" value="F:histone H3K36 methyltransferase activity"/>
    <property type="evidence" value="ECO:0007669"/>
    <property type="project" value="TreeGrafter"/>
</dbReference>
<name>A0A8S4S9B3_9NEOP</name>
<dbReference type="GO" id="GO:0000793">
    <property type="term" value="C:condensed chromosome"/>
    <property type="evidence" value="ECO:0007669"/>
    <property type="project" value="TreeGrafter"/>
</dbReference>
<comment type="caution">
    <text evidence="1">The sequence shown here is derived from an EMBL/GenBank/DDBJ whole genome shotgun (WGS) entry which is preliminary data.</text>
</comment>
<proteinExistence type="predicted"/>
<keyword evidence="2" id="KW-1185">Reference proteome</keyword>
<dbReference type="Proteomes" id="UP000838756">
    <property type="component" value="Unassembled WGS sequence"/>
</dbReference>
<dbReference type="InterPro" id="IPR036397">
    <property type="entry name" value="RNaseH_sf"/>
</dbReference>
<evidence type="ECO:0000313" key="1">
    <source>
        <dbReference type="EMBL" id="CAH2244527.1"/>
    </source>
</evidence>
<dbReference type="PANTHER" id="PTHR46060">
    <property type="entry name" value="MARINER MOS1 TRANSPOSASE-LIKE PROTEIN"/>
    <property type="match status" value="1"/>
</dbReference>
<organism evidence="1 2">
    <name type="scientific">Pararge aegeria aegeria</name>
    <dbReference type="NCBI Taxonomy" id="348720"/>
    <lineage>
        <taxon>Eukaryota</taxon>
        <taxon>Metazoa</taxon>
        <taxon>Ecdysozoa</taxon>
        <taxon>Arthropoda</taxon>
        <taxon>Hexapoda</taxon>
        <taxon>Insecta</taxon>
        <taxon>Pterygota</taxon>
        <taxon>Neoptera</taxon>
        <taxon>Endopterygota</taxon>
        <taxon>Lepidoptera</taxon>
        <taxon>Glossata</taxon>
        <taxon>Ditrysia</taxon>
        <taxon>Papilionoidea</taxon>
        <taxon>Nymphalidae</taxon>
        <taxon>Satyrinae</taxon>
        <taxon>Satyrini</taxon>
        <taxon>Parargina</taxon>
        <taxon>Pararge</taxon>
    </lineage>
</organism>
<dbReference type="Gene3D" id="3.30.420.10">
    <property type="entry name" value="Ribonuclease H-like superfamily/Ribonuclease H"/>
    <property type="match status" value="1"/>
</dbReference>
<dbReference type="GO" id="GO:0044774">
    <property type="term" value="P:mitotic DNA integrity checkpoint signaling"/>
    <property type="evidence" value="ECO:0007669"/>
    <property type="project" value="TreeGrafter"/>
</dbReference>
<reference evidence="1" key="1">
    <citation type="submission" date="2022-03" db="EMBL/GenBank/DDBJ databases">
        <authorList>
            <person name="Lindestad O."/>
        </authorList>
    </citation>
    <scope>NUCLEOTIDE SEQUENCE</scope>
</reference>
<gene>
    <name evidence="1" type="primary">jg7678</name>
    <name evidence="1" type="ORF">PAEG_LOCUS20464</name>
</gene>